<feature type="transmembrane region" description="Helical" evidence="1">
    <location>
        <begin position="190"/>
        <end position="208"/>
    </location>
</feature>
<sequence length="212" mass="24428">MKTERKAFLYKNRWRILFSLSGFALFVLMLMNVLNNGPILKVDKWVSLHMSELQTPVWTKLIIFVTDLNGLFASTVVFVAVGTFLWNRKWYSELRFFLCSFTGAVLLFNVFKFSIQRARPDTRLLDLMTYSFPSGHATMATVLAFSLYVVFVNRISTGLPRIFLLFACILWPVTIAFTRVYLNVHWLSDVLGGVGLGIFWTTLVWILCSRGQ</sequence>
<gene>
    <name evidence="3" type="ORF">MNB_SV-10-677</name>
</gene>
<keyword evidence="1" id="KW-1133">Transmembrane helix</keyword>
<dbReference type="CDD" id="cd03392">
    <property type="entry name" value="PAP2_like_2"/>
    <property type="match status" value="1"/>
</dbReference>
<feature type="domain" description="Phosphatidic acid phosphatase type 2/haloperoxidase" evidence="2">
    <location>
        <begin position="96"/>
        <end position="205"/>
    </location>
</feature>
<reference evidence="3" key="1">
    <citation type="submission" date="2016-10" db="EMBL/GenBank/DDBJ databases">
        <authorList>
            <person name="de Groot N.N."/>
        </authorList>
    </citation>
    <scope>NUCLEOTIDE SEQUENCE</scope>
</reference>
<accession>A0A1W1BIC5</accession>
<protein>
    <submittedName>
        <fullName evidence="3">Membrane-associated phospholipid phosphatase</fullName>
    </submittedName>
</protein>
<keyword evidence="1" id="KW-0472">Membrane</keyword>
<feature type="transmembrane region" description="Helical" evidence="1">
    <location>
        <begin position="12"/>
        <end position="34"/>
    </location>
</feature>
<dbReference type="EMBL" id="FPHL01000003">
    <property type="protein sequence ID" value="SFV53256.1"/>
    <property type="molecule type" value="Genomic_DNA"/>
</dbReference>
<dbReference type="PANTHER" id="PTHR14969:SF13">
    <property type="entry name" value="AT30094P"/>
    <property type="match status" value="1"/>
</dbReference>
<dbReference type="SUPFAM" id="SSF48317">
    <property type="entry name" value="Acid phosphatase/Vanadium-dependent haloperoxidase"/>
    <property type="match status" value="1"/>
</dbReference>
<feature type="transmembrane region" description="Helical" evidence="1">
    <location>
        <begin position="96"/>
        <end position="115"/>
    </location>
</feature>
<evidence type="ECO:0000256" key="1">
    <source>
        <dbReference type="SAM" id="Phobius"/>
    </source>
</evidence>
<dbReference type="AlphaFoldDB" id="A0A1W1BIC5"/>
<dbReference type="Pfam" id="PF01569">
    <property type="entry name" value="PAP2"/>
    <property type="match status" value="1"/>
</dbReference>
<organism evidence="3">
    <name type="scientific">hydrothermal vent metagenome</name>
    <dbReference type="NCBI Taxonomy" id="652676"/>
    <lineage>
        <taxon>unclassified sequences</taxon>
        <taxon>metagenomes</taxon>
        <taxon>ecological metagenomes</taxon>
    </lineage>
</organism>
<evidence type="ECO:0000313" key="3">
    <source>
        <dbReference type="EMBL" id="SFV53256.1"/>
    </source>
</evidence>
<proteinExistence type="predicted"/>
<feature type="transmembrane region" description="Helical" evidence="1">
    <location>
        <begin position="61"/>
        <end position="84"/>
    </location>
</feature>
<keyword evidence="1" id="KW-0812">Transmembrane</keyword>
<dbReference type="InterPro" id="IPR000326">
    <property type="entry name" value="PAP2/HPO"/>
</dbReference>
<dbReference type="SMART" id="SM00014">
    <property type="entry name" value="acidPPc"/>
    <property type="match status" value="1"/>
</dbReference>
<name>A0A1W1BIC5_9ZZZZ</name>
<evidence type="ECO:0000259" key="2">
    <source>
        <dbReference type="SMART" id="SM00014"/>
    </source>
</evidence>
<dbReference type="Gene3D" id="1.20.144.10">
    <property type="entry name" value="Phosphatidic acid phosphatase type 2/haloperoxidase"/>
    <property type="match status" value="1"/>
</dbReference>
<feature type="transmembrane region" description="Helical" evidence="1">
    <location>
        <begin position="162"/>
        <end position="184"/>
    </location>
</feature>
<dbReference type="PANTHER" id="PTHR14969">
    <property type="entry name" value="SPHINGOSINE-1-PHOSPHATE PHOSPHOHYDROLASE"/>
    <property type="match status" value="1"/>
</dbReference>
<dbReference type="InterPro" id="IPR036938">
    <property type="entry name" value="PAP2/HPO_sf"/>
</dbReference>
<feature type="transmembrane region" description="Helical" evidence="1">
    <location>
        <begin position="127"/>
        <end position="150"/>
    </location>
</feature>